<reference evidence="1 2" key="1">
    <citation type="submission" date="2021-01" db="EMBL/GenBank/DDBJ databases">
        <title>Whole genome shotgun sequence of Catellatospora coxensis NBRC 107359.</title>
        <authorList>
            <person name="Komaki H."/>
            <person name="Tamura T."/>
        </authorList>
    </citation>
    <scope>NUCLEOTIDE SEQUENCE [LARGE SCALE GENOMIC DNA]</scope>
    <source>
        <strain evidence="1 2">NBRC 107359</strain>
    </source>
</reference>
<sequence length="145" mass="14895">MPPGPLRNGVNVSTLRTKAFRALGVAGVALATTLLVHEVALAGTAQTPVGQLTSSLEGCNDHGGEVLVVLTGGQPNTVYSASTARGFHHDDTFTTDASGNGQGYFHNAWADVDPHWSGQAVITVTGNGQTGTVTVQIDCLDPKGE</sequence>
<dbReference type="Proteomes" id="UP000630887">
    <property type="component" value="Unassembled WGS sequence"/>
</dbReference>
<organism evidence="1 2">
    <name type="scientific">Catellatospora coxensis</name>
    <dbReference type="NCBI Taxonomy" id="310354"/>
    <lineage>
        <taxon>Bacteria</taxon>
        <taxon>Bacillati</taxon>
        <taxon>Actinomycetota</taxon>
        <taxon>Actinomycetes</taxon>
        <taxon>Micromonosporales</taxon>
        <taxon>Micromonosporaceae</taxon>
        <taxon>Catellatospora</taxon>
    </lineage>
</organism>
<comment type="caution">
    <text evidence="1">The sequence shown here is derived from an EMBL/GenBank/DDBJ whole genome shotgun (WGS) entry which is preliminary data.</text>
</comment>
<name>A0A8J3PAH8_9ACTN</name>
<dbReference type="EMBL" id="BONI01000068">
    <property type="protein sequence ID" value="GIG09574.1"/>
    <property type="molecule type" value="Genomic_DNA"/>
</dbReference>
<keyword evidence="2" id="KW-1185">Reference proteome</keyword>
<evidence type="ECO:0000313" key="1">
    <source>
        <dbReference type="EMBL" id="GIG09574.1"/>
    </source>
</evidence>
<gene>
    <name evidence="1" type="ORF">Cco03nite_62740</name>
</gene>
<protein>
    <submittedName>
        <fullName evidence="1">Uncharacterized protein</fullName>
    </submittedName>
</protein>
<dbReference type="AlphaFoldDB" id="A0A8J3PAH8"/>
<accession>A0A8J3PAH8</accession>
<proteinExistence type="predicted"/>
<evidence type="ECO:0000313" key="2">
    <source>
        <dbReference type="Proteomes" id="UP000630887"/>
    </source>
</evidence>